<accession>A0A6P9CQ09</accession>
<proteinExistence type="inferred from homology"/>
<evidence type="ECO:0000256" key="9">
    <source>
        <dbReference type="ARBA" id="ARBA00047863"/>
    </source>
</evidence>
<evidence type="ECO:0000256" key="8">
    <source>
        <dbReference type="ARBA" id="ARBA00047427"/>
    </source>
</evidence>
<evidence type="ECO:0000256" key="16">
    <source>
        <dbReference type="ARBA" id="ARBA00049428"/>
    </source>
</evidence>
<evidence type="ECO:0000256" key="5">
    <source>
        <dbReference type="ARBA" id="ARBA00022989"/>
    </source>
</evidence>
<comment type="catalytic activity">
    <reaction evidence="13">
        <text>9-octadecanoyloxy-octadecanoate + H2O = 9-hydroxy-octadecanoate + octadecanoate + H(+)</text>
        <dbReference type="Rhea" id="RHEA:52096"/>
        <dbReference type="ChEBI" id="CHEBI:15377"/>
        <dbReference type="ChEBI" id="CHEBI:15378"/>
        <dbReference type="ChEBI" id="CHEBI:25629"/>
        <dbReference type="ChEBI" id="CHEBI:136286"/>
        <dbReference type="ChEBI" id="CHEBI:136373"/>
    </reaction>
    <physiologicalReaction direction="left-to-right" evidence="13">
        <dbReference type="Rhea" id="RHEA:52097"/>
    </physiologicalReaction>
</comment>
<feature type="transmembrane region" description="Helical" evidence="17">
    <location>
        <begin position="88"/>
        <end position="111"/>
    </location>
</feature>
<evidence type="ECO:0000256" key="3">
    <source>
        <dbReference type="ARBA" id="ARBA00009300"/>
    </source>
</evidence>
<evidence type="ECO:0000313" key="19">
    <source>
        <dbReference type="RefSeq" id="XP_034285029.1"/>
    </source>
</evidence>
<gene>
    <name evidence="19" type="primary">ADTRP</name>
</gene>
<feature type="transmembrane region" description="Helical" evidence="17">
    <location>
        <begin position="49"/>
        <end position="76"/>
    </location>
</feature>
<evidence type="ECO:0000256" key="2">
    <source>
        <dbReference type="ARBA" id="ARBA00004127"/>
    </source>
</evidence>
<evidence type="ECO:0000313" key="18">
    <source>
        <dbReference type="Proteomes" id="UP001652622"/>
    </source>
</evidence>
<evidence type="ECO:0000256" key="13">
    <source>
        <dbReference type="ARBA" id="ARBA00049221"/>
    </source>
</evidence>
<keyword evidence="6 17" id="KW-0472">Membrane</keyword>
<comment type="catalytic activity">
    <reaction evidence="1">
        <text>9-(9Z-hexadecenoyloxy)-octadecanoate + H2O = (9Z)-hexadecenoate + 9-hydroxy-octadecanoate + H(+)</text>
        <dbReference type="Rhea" id="RHEA:52068"/>
        <dbReference type="ChEBI" id="CHEBI:15377"/>
        <dbReference type="ChEBI" id="CHEBI:15378"/>
        <dbReference type="ChEBI" id="CHEBI:32372"/>
        <dbReference type="ChEBI" id="CHEBI:136286"/>
        <dbReference type="ChEBI" id="CHEBI:136309"/>
    </reaction>
    <physiologicalReaction direction="left-to-right" evidence="1">
        <dbReference type="Rhea" id="RHEA:52069"/>
    </physiologicalReaction>
</comment>
<dbReference type="PANTHER" id="PTHR10989">
    <property type="entry name" value="ANDROGEN-INDUCED PROTEIN 1-RELATED"/>
    <property type="match status" value="1"/>
</dbReference>
<dbReference type="PANTHER" id="PTHR10989:SF17">
    <property type="entry name" value="ANDROGEN-DEPENDENT TFPI-REGULATING PROTEIN"/>
    <property type="match status" value="1"/>
</dbReference>
<dbReference type="InterPro" id="IPR006838">
    <property type="entry name" value="ADTRP_AIG1"/>
</dbReference>
<comment type="catalytic activity">
    <reaction evidence="8">
        <text>13-octadecanoyloxy-octadecanoate + H2O = 13-hydroxy-octadecanoate + octadecanoate + H(+)</text>
        <dbReference type="Rhea" id="RHEA:52084"/>
        <dbReference type="ChEBI" id="CHEBI:15377"/>
        <dbReference type="ChEBI" id="CHEBI:15378"/>
        <dbReference type="ChEBI" id="CHEBI:25629"/>
        <dbReference type="ChEBI" id="CHEBI:136304"/>
        <dbReference type="ChEBI" id="CHEBI:136335"/>
    </reaction>
    <physiologicalReaction direction="left-to-right" evidence="8">
        <dbReference type="Rhea" id="RHEA:52085"/>
    </physiologicalReaction>
</comment>
<dbReference type="GO" id="GO:0016020">
    <property type="term" value="C:membrane"/>
    <property type="evidence" value="ECO:0007669"/>
    <property type="project" value="InterPro"/>
</dbReference>
<feature type="transmembrane region" description="Helical" evidence="17">
    <location>
        <begin position="162"/>
        <end position="181"/>
    </location>
</feature>
<feature type="transmembrane region" description="Helical" evidence="17">
    <location>
        <begin position="7"/>
        <end position="29"/>
    </location>
</feature>
<dbReference type="RefSeq" id="XP_034285029.1">
    <property type="nucleotide sequence ID" value="XM_034429138.2"/>
</dbReference>
<comment type="catalytic activity">
    <reaction evidence="15">
        <text>13-(9Z-hexadecenoyloxy)-octadecanoate + H2O = 13-hydroxy-octadecanoate + (9Z)-hexadecenoate + H(+)</text>
        <dbReference type="Rhea" id="RHEA:52076"/>
        <dbReference type="ChEBI" id="CHEBI:15377"/>
        <dbReference type="ChEBI" id="CHEBI:15378"/>
        <dbReference type="ChEBI" id="CHEBI:32372"/>
        <dbReference type="ChEBI" id="CHEBI:136304"/>
        <dbReference type="ChEBI" id="CHEBI:136315"/>
    </reaction>
    <physiologicalReaction direction="left-to-right" evidence="15">
        <dbReference type="Rhea" id="RHEA:52077"/>
    </physiologicalReaction>
</comment>
<sequence>MHPSARPVYYGVVFAWYMFFFYGNAYSLANLDKSRIPTGPFNPFYGSKWKYLSFLNVVLQAFFYAISLLTSAFILMKKRRIATTMISFKDLIFSSLVFPLSTFVFATFWSMYLYDRNLIYPKYMDSIIPEWINHGMHTLVFLLALVEMFVIPHQYPSVGKSLSILGVLILAYLLWILYFFAKTGKWLYPIFKFLSPLGMIVFSGIAAVTIFFYYILGRFLNRMIWGDTVPVRDVHKKKCK</sequence>
<name>A0A6P9CQ09_PANGU</name>
<reference evidence="19" key="1">
    <citation type="submission" date="2025-08" db="UniProtKB">
        <authorList>
            <consortium name="RefSeq"/>
        </authorList>
    </citation>
    <scope>IDENTIFICATION</scope>
    <source>
        <tissue evidence="19">Blood</tissue>
    </source>
</reference>
<organism evidence="18 19">
    <name type="scientific">Pantherophis guttatus</name>
    <name type="common">Corn snake</name>
    <name type="synonym">Elaphe guttata</name>
    <dbReference type="NCBI Taxonomy" id="94885"/>
    <lineage>
        <taxon>Eukaryota</taxon>
        <taxon>Metazoa</taxon>
        <taxon>Chordata</taxon>
        <taxon>Craniata</taxon>
        <taxon>Vertebrata</taxon>
        <taxon>Euteleostomi</taxon>
        <taxon>Lepidosauria</taxon>
        <taxon>Squamata</taxon>
        <taxon>Bifurcata</taxon>
        <taxon>Unidentata</taxon>
        <taxon>Episquamata</taxon>
        <taxon>Toxicofera</taxon>
        <taxon>Serpentes</taxon>
        <taxon>Colubroidea</taxon>
        <taxon>Colubridae</taxon>
        <taxon>Colubrinae</taxon>
        <taxon>Pantherophis</taxon>
    </lineage>
</organism>
<evidence type="ECO:0000256" key="15">
    <source>
        <dbReference type="ARBA" id="ARBA00049322"/>
    </source>
</evidence>
<dbReference type="AlphaFoldDB" id="A0A6P9CQ09"/>
<keyword evidence="18" id="KW-1185">Reference proteome</keyword>
<dbReference type="GeneID" id="117672486"/>
<evidence type="ECO:0000256" key="10">
    <source>
        <dbReference type="ARBA" id="ARBA00048680"/>
    </source>
</evidence>
<evidence type="ECO:0000256" key="1">
    <source>
        <dbReference type="ARBA" id="ARBA00000923"/>
    </source>
</evidence>
<evidence type="ECO:0000256" key="12">
    <source>
        <dbReference type="ARBA" id="ARBA00048800"/>
    </source>
</evidence>
<comment type="catalytic activity">
    <reaction evidence="14">
        <text>13-(9Z-octadecenoyloxy)-octadecanoate + H2O = 13-hydroxy-octadecanoate + (9Z)-octadecenoate + H(+)</text>
        <dbReference type="Rhea" id="RHEA:52064"/>
        <dbReference type="ChEBI" id="CHEBI:15377"/>
        <dbReference type="ChEBI" id="CHEBI:15378"/>
        <dbReference type="ChEBI" id="CHEBI:30823"/>
        <dbReference type="ChEBI" id="CHEBI:136303"/>
        <dbReference type="ChEBI" id="CHEBI:136304"/>
    </reaction>
    <physiologicalReaction direction="left-to-right" evidence="14">
        <dbReference type="Rhea" id="RHEA:52065"/>
    </physiologicalReaction>
</comment>
<feature type="transmembrane region" description="Helical" evidence="17">
    <location>
        <begin position="193"/>
        <end position="216"/>
    </location>
</feature>
<comment type="catalytic activity">
    <reaction evidence="10">
        <text>12-octadecanoyloxy-octadecanoate + H2O = 12-hydroxyoctadecanoate + octadecanoate + H(+)</text>
        <dbReference type="Rhea" id="RHEA:52080"/>
        <dbReference type="ChEBI" id="CHEBI:15377"/>
        <dbReference type="ChEBI" id="CHEBI:15378"/>
        <dbReference type="ChEBI" id="CHEBI:25629"/>
        <dbReference type="ChEBI" id="CHEBI:84201"/>
        <dbReference type="ChEBI" id="CHEBI:136330"/>
    </reaction>
    <physiologicalReaction direction="left-to-right" evidence="10">
        <dbReference type="Rhea" id="RHEA:52081"/>
    </physiologicalReaction>
</comment>
<dbReference type="CTD" id="84830"/>
<comment type="subcellular location">
    <subcellularLocation>
        <location evidence="2">Endomembrane system</location>
        <topology evidence="2">Multi-pass membrane protein</topology>
    </subcellularLocation>
</comment>
<comment type="similarity">
    <text evidence="3">Belongs to the AIG1 family.</text>
</comment>
<comment type="catalytic activity">
    <reaction evidence="7">
        <text>12-hexadecanoyloxy-octadecanoate + H2O = 12-hydroxyoctadecanoate + hexadecanoate + H(+)</text>
        <dbReference type="Rhea" id="RHEA:52056"/>
        <dbReference type="ChEBI" id="CHEBI:7896"/>
        <dbReference type="ChEBI" id="CHEBI:15377"/>
        <dbReference type="ChEBI" id="CHEBI:15378"/>
        <dbReference type="ChEBI" id="CHEBI:83677"/>
        <dbReference type="ChEBI" id="CHEBI:84201"/>
    </reaction>
    <physiologicalReaction direction="left-to-right" evidence="7">
        <dbReference type="Rhea" id="RHEA:52057"/>
    </physiologicalReaction>
</comment>
<comment type="catalytic activity">
    <reaction evidence="11">
        <text>12-(9Z-octadecenoyloxy)-octadecanoate + H2O = 12-hydroxyoctadecanoate + (9Z)-octadecenoate + H(+)</text>
        <dbReference type="Rhea" id="RHEA:52060"/>
        <dbReference type="ChEBI" id="CHEBI:15377"/>
        <dbReference type="ChEBI" id="CHEBI:15378"/>
        <dbReference type="ChEBI" id="CHEBI:30823"/>
        <dbReference type="ChEBI" id="CHEBI:84201"/>
        <dbReference type="ChEBI" id="CHEBI:136302"/>
    </reaction>
    <physiologicalReaction direction="left-to-right" evidence="11">
        <dbReference type="Rhea" id="RHEA:52061"/>
    </physiologicalReaction>
</comment>
<dbReference type="KEGG" id="pgut:117672486"/>
<protein>
    <submittedName>
        <fullName evidence="19">Androgen-dependent TFPI-regulating protein</fullName>
    </submittedName>
</protein>
<dbReference type="OMA" id="AFFPPWI"/>
<comment type="catalytic activity">
    <reaction evidence="16">
        <text>12-(9Z-hexadecenoyloxy)-octadecanoate + H2O = 12-hydroxyoctadecanoate + (9Z)-hexadecenoate + H(+)</text>
        <dbReference type="Rhea" id="RHEA:52072"/>
        <dbReference type="ChEBI" id="CHEBI:15377"/>
        <dbReference type="ChEBI" id="CHEBI:15378"/>
        <dbReference type="ChEBI" id="CHEBI:32372"/>
        <dbReference type="ChEBI" id="CHEBI:84201"/>
        <dbReference type="ChEBI" id="CHEBI:136312"/>
    </reaction>
    <physiologicalReaction direction="left-to-right" evidence="16">
        <dbReference type="Rhea" id="RHEA:52073"/>
    </physiologicalReaction>
</comment>
<dbReference type="InParanoid" id="A0A6P9CQ09"/>
<dbReference type="OrthoDB" id="1898221at2759"/>
<comment type="catalytic activity">
    <reaction evidence="9">
        <text>9-hexadecanoyloxy-octadecanoate + H2O = 9-hydroxy-octadecanoate + hexadecanoate + H(+)</text>
        <dbReference type="Rhea" id="RHEA:52052"/>
        <dbReference type="ChEBI" id="CHEBI:7896"/>
        <dbReference type="ChEBI" id="CHEBI:15377"/>
        <dbReference type="ChEBI" id="CHEBI:15378"/>
        <dbReference type="ChEBI" id="CHEBI:83670"/>
        <dbReference type="ChEBI" id="CHEBI:136286"/>
    </reaction>
    <physiologicalReaction direction="left-to-right" evidence="9">
        <dbReference type="Rhea" id="RHEA:52053"/>
    </physiologicalReaction>
</comment>
<feature type="transmembrane region" description="Helical" evidence="17">
    <location>
        <begin position="131"/>
        <end position="150"/>
    </location>
</feature>
<comment type="catalytic activity">
    <reaction evidence="12">
        <text>9-(9Z-octadecenoyloxy)-octadecanoate + H2O = 9-hydroxy-octadecanoate + (9Z)-octadecenoate + H(+)</text>
        <dbReference type="Rhea" id="RHEA:52048"/>
        <dbReference type="ChEBI" id="CHEBI:15377"/>
        <dbReference type="ChEBI" id="CHEBI:15378"/>
        <dbReference type="ChEBI" id="CHEBI:30823"/>
        <dbReference type="ChEBI" id="CHEBI:136282"/>
        <dbReference type="ChEBI" id="CHEBI:136286"/>
    </reaction>
    <physiologicalReaction direction="left-to-right" evidence="12">
        <dbReference type="Rhea" id="RHEA:52049"/>
    </physiologicalReaction>
</comment>
<dbReference type="GO" id="GO:0012505">
    <property type="term" value="C:endomembrane system"/>
    <property type="evidence" value="ECO:0007669"/>
    <property type="project" value="UniProtKB-SubCell"/>
</dbReference>
<evidence type="ECO:0000256" key="14">
    <source>
        <dbReference type="ARBA" id="ARBA00049296"/>
    </source>
</evidence>
<evidence type="ECO:0000256" key="17">
    <source>
        <dbReference type="SAM" id="Phobius"/>
    </source>
</evidence>
<evidence type="ECO:0000256" key="4">
    <source>
        <dbReference type="ARBA" id="ARBA00022692"/>
    </source>
</evidence>
<keyword evidence="5 17" id="KW-1133">Transmembrane helix</keyword>
<evidence type="ECO:0000256" key="11">
    <source>
        <dbReference type="ARBA" id="ARBA00048701"/>
    </source>
</evidence>
<evidence type="ECO:0000256" key="6">
    <source>
        <dbReference type="ARBA" id="ARBA00023136"/>
    </source>
</evidence>
<keyword evidence="4 17" id="KW-0812">Transmembrane</keyword>
<dbReference type="Pfam" id="PF04750">
    <property type="entry name" value="Far-17a_AIG1"/>
    <property type="match status" value="1"/>
</dbReference>
<evidence type="ECO:0000256" key="7">
    <source>
        <dbReference type="ARBA" id="ARBA00047368"/>
    </source>
</evidence>
<dbReference type="Proteomes" id="UP001652622">
    <property type="component" value="Unplaced"/>
</dbReference>